<evidence type="ECO:0000313" key="3">
    <source>
        <dbReference type="Proteomes" id="UP000274046"/>
    </source>
</evidence>
<reference evidence="2 3" key="1">
    <citation type="submission" date="2018-10" db="EMBL/GenBank/DDBJ databases">
        <title>Genome sequencing of Pedobacter jejuensis TNB23.</title>
        <authorList>
            <person name="Cho Y.-J."/>
            <person name="Cho A."/>
            <person name="Kim O.-S."/>
        </authorList>
    </citation>
    <scope>NUCLEOTIDE SEQUENCE [LARGE SCALE GENOMIC DNA]</scope>
    <source>
        <strain evidence="2 3">TNB23</strain>
    </source>
</reference>
<dbReference type="RefSeq" id="WP_123206815.1">
    <property type="nucleotide sequence ID" value="NZ_RBEE01000042.1"/>
</dbReference>
<dbReference type="Proteomes" id="UP000274046">
    <property type="component" value="Unassembled WGS sequence"/>
</dbReference>
<gene>
    <name evidence="2" type="ORF">D7004_15885</name>
</gene>
<dbReference type="AlphaFoldDB" id="A0A3N0BQ53"/>
<accession>A0A3N0BQ53</accession>
<dbReference type="OrthoDB" id="9816206at2"/>
<comment type="caution">
    <text evidence="2">The sequence shown here is derived from an EMBL/GenBank/DDBJ whole genome shotgun (WGS) entry which is preliminary data.</text>
</comment>
<evidence type="ECO:0000313" key="2">
    <source>
        <dbReference type="EMBL" id="RNL51194.1"/>
    </source>
</evidence>
<keyword evidence="3" id="KW-1185">Reference proteome</keyword>
<dbReference type="InterPro" id="IPR018873">
    <property type="entry name" value="KilA-N_DNA-bd_domain"/>
</dbReference>
<feature type="domain" description="KilA-N DNA-binding" evidence="1">
    <location>
        <begin position="10"/>
        <end position="111"/>
    </location>
</feature>
<dbReference type="Pfam" id="PF10543">
    <property type="entry name" value="ORF6N"/>
    <property type="match status" value="1"/>
</dbReference>
<evidence type="ECO:0000259" key="1">
    <source>
        <dbReference type="Pfam" id="PF10543"/>
    </source>
</evidence>
<name>A0A3N0BQ53_9SPHI</name>
<protein>
    <submittedName>
        <fullName evidence="2">ORF6N domain-containing protein</fullName>
    </submittedName>
</protein>
<organism evidence="2 3">
    <name type="scientific">Pedobacter jejuensis</name>
    <dbReference type="NCBI Taxonomy" id="1268550"/>
    <lineage>
        <taxon>Bacteria</taxon>
        <taxon>Pseudomonadati</taxon>
        <taxon>Bacteroidota</taxon>
        <taxon>Sphingobacteriia</taxon>
        <taxon>Sphingobacteriales</taxon>
        <taxon>Sphingobacteriaceae</taxon>
        <taxon>Pedobacter</taxon>
    </lineage>
</organism>
<sequence>MQIIKSIESRIYVIRGERVMLDFDLASLYEVETKVLNLAVKRNLQRFPEDFMFQLTKVEWVNLRFQIETSSLQAAESSGNLDIIKVNEKHGGSRYLPYAFTEQGVAMLSGVLRSEKAINMNIAIMRAFVDVRKILIKQNNINEQLTEIKERIGEHDVQLNELYDAMENLIDEKIAQLKWNDRERIGFKTKGQ</sequence>
<dbReference type="EMBL" id="RBEE01000042">
    <property type="protein sequence ID" value="RNL51194.1"/>
    <property type="molecule type" value="Genomic_DNA"/>
</dbReference>
<proteinExistence type="predicted"/>